<dbReference type="PANTHER" id="PTHR43662">
    <property type="match status" value="1"/>
</dbReference>
<name>A0A936NGE5_9ACTN</name>
<gene>
    <name evidence="2" type="ORF">IPN02_19205</name>
</gene>
<dbReference type="Pfam" id="PF09362">
    <property type="entry name" value="DUF1996"/>
    <property type="match status" value="1"/>
</dbReference>
<dbReference type="EMBL" id="JADJZA010000011">
    <property type="protein sequence ID" value="MBK9298913.1"/>
    <property type="molecule type" value="Genomic_DNA"/>
</dbReference>
<evidence type="ECO:0000259" key="1">
    <source>
        <dbReference type="Pfam" id="PF09362"/>
    </source>
</evidence>
<dbReference type="AlphaFoldDB" id="A0A936NGE5"/>
<proteinExistence type="predicted"/>
<dbReference type="Proteomes" id="UP000727993">
    <property type="component" value="Unassembled WGS sequence"/>
</dbReference>
<protein>
    <submittedName>
        <fullName evidence="2">DUF1996 domain-containing protein</fullName>
    </submittedName>
</protein>
<feature type="domain" description="DUF1996" evidence="1">
    <location>
        <begin position="57"/>
        <end position="259"/>
    </location>
</feature>
<evidence type="ECO:0000313" key="3">
    <source>
        <dbReference type="Proteomes" id="UP000727993"/>
    </source>
</evidence>
<comment type="caution">
    <text evidence="2">The sequence shown here is derived from an EMBL/GenBank/DDBJ whole genome shotgun (WGS) entry which is preliminary data.</text>
</comment>
<reference evidence="2 3" key="1">
    <citation type="submission" date="2020-10" db="EMBL/GenBank/DDBJ databases">
        <title>Connecting structure to function with the recovery of over 1000 high-quality activated sludge metagenome-assembled genomes encoding full-length rRNA genes using long-read sequencing.</title>
        <authorList>
            <person name="Singleton C.M."/>
            <person name="Petriglieri F."/>
            <person name="Kristensen J.M."/>
            <person name="Kirkegaard R.H."/>
            <person name="Michaelsen T.Y."/>
            <person name="Andersen M.H."/>
            <person name="Karst S.M."/>
            <person name="Dueholm M.S."/>
            <person name="Nielsen P.H."/>
            <person name="Albertsen M."/>
        </authorList>
    </citation>
    <scope>NUCLEOTIDE SEQUENCE [LARGE SCALE GENOMIC DNA]</scope>
    <source>
        <strain evidence="2">Lyne_18-Q3-R50-59_MAXAC.006</strain>
    </source>
</reference>
<sequence>MALTGALCALIGVAASCGGGGGDDAARAEALAKRTGPQGRVPQFLVECTFSHFAPDDPIVWPDAPGRSHNHTFVGNDSAEASSTVQSLDRAGTTCRNQQDRASYWAPTLYDHRQPVVPDKADAYYRPGPMVDPTTIETYPHGLKIVSGDHTKNAQPPEVARWSCGTGGERQATAPECPPGRNLRLEVVFPDCWNGTDTDSDDHRSHMSRSVGGLCPDTHPVPVPELMLAYTYPISGPGHELLLASGDTGTAHADFFNAWDPDTLAGEIRSCLHRQVICGVASNRPTS</sequence>
<dbReference type="InterPro" id="IPR018535">
    <property type="entry name" value="DUF1996"/>
</dbReference>
<dbReference type="PANTHER" id="PTHR43662:SF3">
    <property type="entry name" value="DOMAIN PROTEIN, PUTATIVE (AFU_ORTHOLOGUE AFUA_6G11970)-RELATED"/>
    <property type="match status" value="1"/>
</dbReference>
<organism evidence="2 3">
    <name type="scientific">Candidatus Neomicrothrix subdominans</name>
    <dbReference type="NCBI Taxonomy" id="2954438"/>
    <lineage>
        <taxon>Bacteria</taxon>
        <taxon>Bacillati</taxon>
        <taxon>Actinomycetota</taxon>
        <taxon>Acidimicrobiia</taxon>
        <taxon>Acidimicrobiales</taxon>
        <taxon>Microthrixaceae</taxon>
        <taxon>Candidatus Neomicrothrix</taxon>
    </lineage>
</organism>
<accession>A0A936NGE5</accession>
<evidence type="ECO:0000313" key="2">
    <source>
        <dbReference type="EMBL" id="MBK9298913.1"/>
    </source>
</evidence>